<accession>A0A512PDI1</accession>
<feature type="transmembrane region" description="Helical" evidence="1">
    <location>
        <begin position="79"/>
        <end position="98"/>
    </location>
</feature>
<proteinExistence type="predicted"/>
<dbReference type="OrthoDB" id="10012189at2"/>
<comment type="caution">
    <text evidence="2">The sequence shown here is derived from an EMBL/GenBank/DDBJ whole genome shotgun (WGS) entry which is preliminary data.</text>
</comment>
<evidence type="ECO:0000256" key="1">
    <source>
        <dbReference type="SAM" id="Phobius"/>
    </source>
</evidence>
<organism evidence="2 3">
    <name type="scientific">Cellulomonas soli</name>
    <dbReference type="NCBI Taxonomy" id="931535"/>
    <lineage>
        <taxon>Bacteria</taxon>
        <taxon>Bacillati</taxon>
        <taxon>Actinomycetota</taxon>
        <taxon>Actinomycetes</taxon>
        <taxon>Micrococcales</taxon>
        <taxon>Cellulomonadaceae</taxon>
        <taxon>Cellulomonas</taxon>
    </lineage>
</organism>
<dbReference type="AlphaFoldDB" id="A0A512PDI1"/>
<dbReference type="RefSeq" id="WP_146953010.1">
    <property type="nucleotide sequence ID" value="NZ_BAABBJ010000006.1"/>
</dbReference>
<keyword evidence="1" id="KW-1133">Transmembrane helix</keyword>
<feature type="transmembrane region" description="Helical" evidence="1">
    <location>
        <begin position="54"/>
        <end position="72"/>
    </location>
</feature>
<evidence type="ECO:0000313" key="3">
    <source>
        <dbReference type="Proteomes" id="UP000321798"/>
    </source>
</evidence>
<keyword evidence="1" id="KW-0472">Membrane</keyword>
<dbReference type="Proteomes" id="UP000321798">
    <property type="component" value="Unassembled WGS sequence"/>
</dbReference>
<sequence length="101" mass="10226">MTSAPEPGPGRHRPLAAAGALGASAIAVLFATVGDGVDARATGLSGAILDHGHTATWVLLACALGLTAWGRGPRWLPRAFGWAGLGAYLTFLLALVTHDQA</sequence>
<dbReference type="EMBL" id="BKAL01000006">
    <property type="protein sequence ID" value="GEP69264.1"/>
    <property type="molecule type" value="Genomic_DNA"/>
</dbReference>
<gene>
    <name evidence="2" type="ORF">CSO01_19790</name>
</gene>
<feature type="transmembrane region" description="Helical" evidence="1">
    <location>
        <begin position="15"/>
        <end position="34"/>
    </location>
</feature>
<reference evidence="2 3" key="1">
    <citation type="submission" date="2019-07" db="EMBL/GenBank/DDBJ databases">
        <title>Whole genome shotgun sequence of Cellulomonas soli NBRC 109434.</title>
        <authorList>
            <person name="Hosoyama A."/>
            <person name="Uohara A."/>
            <person name="Ohji S."/>
            <person name="Ichikawa N."/>
        </authorList>
    </citation>
    <scope>NUCLEOTIDE SEQUENCE [LARGE SCALE GENOMIC DNA]</scope>
    <source>
        <strain evidence="2 3">NBRC 109434</strain>
    </source>
</reference>
<keyword evidence="1" id="KW-0812">Transmembrane</keyword>
<evidence type="ECO:0000313" key="2">
    <source>
        <dbReference type="EMBL" id="GEP69264.1"/>
    </source>
</evidence>
<name>A0A512PDI1_9CELL</name>
<keyword evidence="3" id="KW-1185">Reference proteome</keyword>
<protein>
    <submittedName>
        <fullName evidence="2">Uncharacterized protein</fullName>
    </submittedName>
</protein>